<dbReference type="Gene3D" id="3.10.180.10">
    <property type="entry name" value="2,3-Dihydroxybiphenyl 1,2-Dioxygenase, domain 1"/>
    <property type="match status" value="1"/>
</dbReference>
<dbReference type="CDD" id="cd08350">
    <property type="entry name" value="BLMT_like"/>
    <property type="match status" value="1"/>
</dbReference>
<dbReference type="InterPro" id="IPR037523">
    <property type="entry name" value="VOC_core"/>
</dbReference>
<protein>
    <recommendedName>
        <fullName evidence="2">Bleomycin resistance protein</fullName>
    </recommendedName>
</protein>
<feature type="domain" description="VOC" evidence="4">
    <location>
        <begin position="1"/>
        <end position="119"/>
    </location>
</feature>
<dbReference type="InterPro" id="IPR029068">
    <property type="entry name" value="Glyas_Bleomycin-R_OHBP_Dase"/>
</dbReference>
<sequence length="128" mass="14085">MPDRAVPNLPSRDFGVTAEFYGAFGFECVFRDEGWLILRRGTLQLEFFPAPSLDPLTNTFLCCLRVADVDDLYRAVLATGVPEARTGAPRLHPVRLEDWGLRAGYLIDPDGTQLTLIGEPLTDGESSG</sequence>
<name>A0AB39BMQ0_9MICO</name>
<gene>
    <name evidence="5" type="ORF">ABFY20_11000</name>
</gene>
<dbReference type="SUPFAM" id="SSF54593">
    <property type="entry name" value="Glyoxalase/Bleomycin resistance protein/Dihydroxybiphenyl dioxygenase"/>
    <property type="match status" value="1"/>
</dbReference>
<evidence type="ECO:0000256" key="2">
    <source>
        <dbReference type="ARBA" id="ARBA00021572"/>
    </source>
</evidence>
<dbReference type="InterPro" id="IPR000335">
    <property type="entry name" value="Bleomycin-R"/>
</dbReference>
<dbReference type="PRINTS" id="PR00311">
    <property type="entry name" value="BLEOMYCINRST"/>
</dbReference>
<dbReference type="RefSeq" id="WP_368499769.1">
    <property type="nucleotide sequence ID" value="NZ_CP162511.1"/>
</dbReference>
<proteinExistence type="inferred from homology"/>
<evidence type="ECO:0000256" key="3">
    <source>
        <dbReference type="ARBA" id="ARBA00023251"/>
    </source>
</evidence>
<accession>A0AB39BMQ0</accession>
<dbReference type="AlphaFoldDB" id="A0AB39BMQ0"/>
<evidence type="ECO:0000313" key="5">
    <source>
        <dbReference type="EMBL" id="XDI07401.1"/>
    </source>
</evidence>
<keyword evidence="3" id="KW-0046">Antibiotic resistance</keyword>
<evidence type="ECO:0000256" key="1">
    <source>
        <dbReference type="ARBA" id="ARBA00011051"/>
    </source>
</evidence>
<dbReference type="EMBL" id="CP162511">
    <property type="protein sequence ID" value="XDI07401.1"/>
    <property type="molecule type" value="Genomic_DNA"/>
</dbReference>
<evidence type="ECO:0000259" key="4">
    <source>
        <dbReference type="PROSITE" id="PS51819"/>
    </source>
</evidence>
<dbReference type="PROSITE" id="PS51819">
    <property type="entry name" value="VOC"/>
    <property type="match status" value="1"/>
</dbReference>
<reference evidence="5" key="1">
    <citation type="submission" date="2024-05" db="EMBL/GenBank/DDBJ databases">
        <title>Herbiconiux sp. A18JL235.</title>
        <authorList>
            <person name="Zhang G."/>
        </authorList>
    </citation>
    <scope>NUCLEOTIDE SEQUENCE</scope>
    <source>
        <strain evidence="5">A18JL235</strain>
    </source>
</reference>
<dbReference type="GO" id="GO:0046677">
    <property type="term" value="P:response to antibiotic"/>
    <property type="evidence" value="ECO:0007669"/>
    <property type="project" value="UniProtKB-KW"/>
</dbReference>
<organism evidence="5">
    <name type="scientific">Herbiconiux sp. A18JL235</name>
    <dbReference type="NCBI Taxonomy" id="3152363"/>
    <lineage>
        <taxon>Bacteria</taxon>
        <taxon>Bacillati</taxon>
        <taxon>Actinomycetota</taxon>
        <taxon>Actinomycetes</taxon>
        <taxon>Micrococcales</taxon>
        <taxon>Microbacteriaceae</taxon>
        <taxon>Herbiconiux</taxon>
    </lineage>
</organism>
<comment type="similarity">
    <text evidence="1">Belongs to the bleomycin resistance protein family.</text>
</comment>